<evidence type="ECO:0000313" key="3">
    <source>
        <dbReference type="Proteomes" id="UP000199577"/>
    </source>
</evidence>
<dbReference type="EMBL" id="FOLL01000028">
    <property type="protein sequence ID" value="SFC79828.1"/>
    <property type="molecule type" value="Genomic_DNA"/>
</dbReference>
<evidence type="ECO:0000313" key="2">
    <source>
        <dbReference type="EMBL" id="SFC79828.1"/>
    </source>
</evidence>
<proteinExistence type="predicted"/>
<dbReference type="STRING" id="623281.SAMN05421747_12812"/>
<sequence length="40" mass="4728">MRIPKREYHYKGADTSKESKLFWIMMVIGLAIVAAILWLF</sequence>
<protein>
    <submittedName>
        <fullName evidence="2">Uncharacterized protein</fullName>
    </submittedName>
</protein>
<keyword evidence="1" id="KW-0812">Transmembrane</keyword>
<organism evidence="2 3">
    <name type="scientific">Parapedobacter composti</name>
    <dbReference type="NCBI Taxonomy" id="623281"/>
    <lineage>
        <taxon>Bacteria</taxon>
        <taxon>Pseudomonadati</taxon>
        <taxon>Bacteroidota</taxon>
        <taxon>Sphingobacteriia</taxon>
        <taxon>Sphingobacteriales</taxon>
        <taxon>Sphingobacteriaceae</taxon>
        <taxon>Parapedobacter</taxon>
    </lineage>
</organism>
<reference evidence="2 3" key="1">
    <citation type="submission" date="2016-10" db="EMBL/GenBank/DDBJ databases">
        <authorList>
            <person name="de Groot N.N."/>
        </authorList>
    </citation>
    <scope>NUCLEOTIDE SEQUENCE [LARGE SCALE GENOMIC DNA]</scope>
    <source>
        <strain evidence="2 3">DSM 22900</strain>
    </source>
</reference>
<keyword evidence="1" id="KW-0472">Membrane</keyword>
<keyword evidence="3" id="KW-1185">Reference proteome</keyword>
<accession>A0A1I1M9G2</accession>
<gene>
    <name evidence="2" type="ORF">SAMN05421747_12812</name>
</gene>
<dbReference type="Proteomes" id="UP000199577">
    <property type="component" value="Unassembled WGS sequence"/>
</dbReference>
<evidence type="ECO:0000256" key="1">
    <source>
        <dbReference type="SAM" id="Phobius"/>
    </source>
</evidence>
<dbReference type="AlphaFoldDB" id="A0A1I1M9G2"/>
<dbReference type="RefSeq" id="WP_262987352.1">
    <property type="nucleotide sequence ID" value="NZ_FOLL01000028.1"/>
</dbReference>
<name>A0A1I1M9G2_9SPHI</name>
<keyword evidence="1" id="KW-1133">Transmembrane helix</keyword>
<feature type="transmembrane region" description="Helical" evidence="1">
    <location>
        <begin position="21"/>
        <end position="39"/>
    </location>
</feature>